<organism evidence="2 3">
    <name type="scientific">Phlebiopsis gigantea (strain 11061_1 CR5-6)</name>
    <name type="common">White-rot fungus</name>
    <name type="synonym">Peniophora gigantea</name>
    <dbReference type="NCBI Taxonomy" id="745531"/>
    <lineage>
        <taxon>Eukaryota</taxon>
        <taxon>Fungi</taxon>
        <taxon>Dikarya</taxon>
        <taxon>Basidiomycota</taxon>
        <taxon>Agaricomycotina</taxon>
        <taxon>Agaricomycetes</taxon>
        <taxon>Polyporales</taxon>
        <taxon>Phanerochaetaceae</taxon>
        <taxon>Phlebiopsis</taxon>
    </lineage>
</organism>
<feature type="compositionally biased region" description="Polar residues" evidence="1">
    <location>
        <begin position="359"/>
        <end position="373"/>
    </location>
</feature>
<feature type="region of interest" description="Disordered" evidence="1">
    <location>
        <begin position="473"/>
        <end position="579"/>
    </location>
</feature>
<sequence length="579" mass="63739">MGQRASALDQYRHHQYIPSSPKHPSLPASGAGGNSNGSPIVPMSAGPSYASAAMAIPISPKPRAYAQQPTYITPASAPSPINPVYSPPQMPKEEVCVECAMRDQDMADVDVTSPGVWRRDSDADFEELLQRDLEDEAAGTVQPETSSRPRARGGRLTVENLKLWLAVNPKEPTSRQQTLDQYVKAQRSLLEAEALAHARAMRESRQLDDKMRDTYSQLRRSAYELGSSAQPVDDSGGVRIKAPRSASTPNAMQLHNREVTLLENGMIVEHVDVRMEEREERERKKREERRERSRVRKTSRGSRAADVMSVYSLQTPLPTATDSGFFSNARTDSRYSQSIAARPSSVMTAGGERPATLPRAQSQASFSDMQSVGSGISPRRSRFFGLRNLSSNWRSQESFAPSGSMIDMHVALQREQQYFQQHPSQEFVDIGSSAPTLPIRESWVRIEAKPEAPEPVRASKKTKGLKKIWKLVTGSSSKSDSQHNVRSMSIDRTDDDTPLAPPPPLSYLVDQGGRRHSSTTSLPSIVSPNTLSPYANSPPTAPSSLQPSPTSSRKSADKDHRSDSRKSSDILAADQEDHG</sequence>
<proteinExistence type="predicted"/>
<feature type="non-terminal residue" evidence="2">
    <location>
        <position position="579"/>
    </location>
</feature>
<gene>
    <name evidence="2" type="ORF">PHLGIDRAFT_28224</name>
</gene>
<feature type="region of interest" description="Disordered" evidence="1">
    <location>
        <begin position="224"/>
        <end position="249"/>
    </location>
</feature>
<dbReference type="OrthoDB" id="3013446at2759"/>
<name>A0A0C3PTN2_PHLG1</name>
<feature type="region of interest" description="Disordered" evidence="1">
    <location>
        <begin position="275"/>
        <end position="309"/>
    </location>
</feature>
<evidence type="ECO:0000256" key="1">
    <source>
        <dbReference type="SAM" id="MobiDB-lite"/>
    </source>
</evidence>
<accession>A0A0C3PTN2</accession>
<feature type="compositionally biased region" description="Basic residues" evidence="1">
    <location>
        <begin position="283"/>
        <end position="300"/>
    </location>
</feature>
<protein>
    <submittedName>
        <fullName evidence="2">Uncharacterized protein</fullName>
    </submittedName>
</protein>
<feature type="compositionally biased region" description="Basic and acidic residues" evidence="1">
    <location>
        <begin position="554"/>
        <end position="568"/>
    </location>
</feature>
<dbReference type="Proteomes" id="UP000053257">
    <property type="component" value="Unassembled WGS sequence"/>
</dbReference>
<feature type="region of interest" description="Disordered" evidence="1">
    <location>
        <begin position="16"/>
        <end position="39"/>
    </location>
</feature>
<keyword evidence="3" id="KW-1185">Reference proteome</keyword>
<feature type="region of interest" description="Disordered" evidence="1">
    <location>
        <begin position="324"/>
        <end position="373"/>
    </location>
</feature>
<feature type="compositionally biased region" description="Polar residues" evidence="1">
    <location>
        <begin position="324"/>
        <end position="339"/>
    </location>
</feature>
<dbReference type="EMBL" id="KN840450">
    <property type="protein sequence ID" value="KIP10913.1"/>
    <property type="molecule type" value="Genomic_DNA"/>
</dbReference>
<feature type="region of interest" description="Disordered" evidence="1">
    <location>
        <begin position="133"/>
        <end position="153"/>
    </location>
</feature>
<feature type="compositionally biased region" description="Polar residues" evidence="1">
    <location>
        <begin position="518"/>
        <end position="550"/>
    </location>
</feature>
<dbReference type="STRING" id="745531.A0A0C3PTN2"/>
<dbReference type="HOGENOM" id="CLU_471418_0_0_1"/>
<reference evidence="2 3" key="1">
    <citation type="journal article" date="2014" name="PLoS Genet.">
        <title>Analysis of the Phlebiopsis gigantea genome, transcriptome and secretome provides insight into its pioneer colonization strategies of wood.</title>
        <authorList>
            <person name="Hori C."/>
            <person name="Ishida T."/>
            <person name="Igarashi K."/>
            <person name="Samejima M."/>
            <person name="Suzuki H."/>
            <person name="Master E."/>
            <person name="Ferreira P."/>
            <person name="Ruiz-Duenas F.J."/>
            <person name="Held B."/>
            <person name="Canessa P."/>
            <person name="Larrondo L.F."/>
            <person name="Schmoll M."/>
            <person name="Druzhinina I.S."/>
            <person name="Kubicek C.P."/>
            <person name="Gaskell J.A."/>
            <person name="Kersten P."/>
            <person name="St John F."/>
            <person name="Glasner J."/>
            <person name="Sabat G."/>
            <person name="Splinter BonDurant S."/>
            <person name="Syed K."/>
            <person name="Yadav J."/>
            <person name="Mgbeahuruike A.C."/>
            <person name="Kovalchuk A."/>
            <person name="Asiegbu F.O."/>
            <person name="Lackner G."/>
            <person name="Hoffmeister D."/>
            <person name="Rencoret J."/>
            <person name="Gutierrez A."/>
            <person name="Sun H."/>
            <person name="Lindquist E."/>
            <person name="Barry K."/>
            <person name="Riley R."/>
            <person name="Grigoriev I.V."/>
            <person name="Henrissat B."/>
            <person name="Kues U."/>
            <person name="Berka R.M."/>
            <person name="Martinez A.T."/>
            <person name="Covert S.F."/>
            <person name="Blanchette R.A."/>
            <person name="Cullen D."/>
        </authorList>
    </citation>
    <scope>NUCLEOTIDE SEQUENCE [LARGE SCALE GENOMIC DNA]</scope>
    <source>
        <strain evidence="2 3">11061_1 CR5-6</strain>
    </source>
</reference>
<evidence type="ECO:0000313" key="3">
    <source>
        <dbReference type="Proteomes" id="UP000053257"/>
    </source>
</evidence>
<dbReference type="AlphaFoldDB" id="A0A0C3PTN2"/>
<feature type="compositionally biased region" description="Polar residues" evidence="1">
    <location>
        <begin position="473"/>
        <end position="487"/>
    </location>
</feature>
<evidence type="ECO:0000313" key="2">
    <source>
        <dbReference type="EMBL" id="KIP10913.1"/>
    </source>
</evidence>